<feature type="transmembrane region" description="Helical" evidence="2">
    <location>
        <begin position="1165"/>
        <end position="1183"/>
    </location>
</feature>
<evidence type="ECO:0000313" key="3">
    <source>
        <dbReference type="EMBL" id="CRG98369.1"/>
    </source>
</evidence>
<dbReference type="VEuPathDB" id="PlasmoDB:PRELSG_0101400"/>
<proteinExistence type="predicted"/>
<organism evidence="3 4">
    <name type="scientific">Plasmodium relictum</name>
    <dbReference type="NCBI Taxonomy" id="85471"/>
    <lineage>
        <taxon>Eukaryota</taxon>
        <taxon>Sar</taxon>
        <taxon>Alveolata</taxon>
        <taxon>Apicomplexa</taxon>
        <taxon>Aconoidasida</taxon>
        <taxon>Haemosporida</taxon>
        <taxon>Plasmodiidae</taxon>
        <taxon>Plasmodium</taxon>
        <taxon>Plasmodium (Haemamoeba)</taxon>
    </lineage>
</organism>
<keyword evidence="2" id="KW-0812">Transmembrane</keyword>
<feature type="transmembrane region" description="Helical" evidence="2">
    <location>
        <begin position="593"/>
        <end position="612"/>
    </location>
</feature>
<accession>A0A1J1H0D0</accession>
<evidence type="ECO:0000313" key="4">
    <source>
        <dbReference type="Proteomes" id="UP000220158"/>
    </source>
</evidence>
<dbReference type="OrthoDB" id="377917at2759"/>
<dbReference type="KEGG" id="prel:PRELSG_0101400"/>
<dbReference type="PANTHER" id="PTHR14754:SF35">
    <property type="entry name" value="TYPE VII SECRETION SYSTEM ACCESSORY FACTOR ESAA"/>
    <property type="match status" value="1"/>
</dbReference>
<dbReference type="RefSeq" id="XP_028531379.1">
    <property type="nucleotide sequence ID" value="XM_028678078.1"/>
</dbReference>
<dbReference type="OMA" id="YHFRILY"/>
<feature type="transmembrane region" description="Helical" evidence="2">
    <location>
        <begin position="840"/>
        <end position="864"/>
    </location>
</feature>
<keyword evidence="2" id="KW-1133">Transmembrane helix</keyword>
<feature type="transmembrane region" description="Helical" evidence="2">
    <location>
        <begin position="1127"/>
        <end position="1144"/>
    </location>
</feature>
<evidence type="ECO:0000256" key="2">
    <source>
        <dbReference type="SAM" id="Phobius"/>
    </source>
</evidence>
<dbReference type="EMBL" id="LN835296">
    <property type="protein sequence ID" value="CRG98369.1"/>
    <property type="molecule type" value="Genomic_DNA"/>
</dbReference>
<keyword evidence="4" id="KW-1185">Reference proteome</keyword>
<sequence length="3722" mass="452119">MSNIECKIKDICILLNSNNERKIQIAIKNLYLLIDHNNIISDEEYDNFVNIILENNYSDVVIFALSNEIEKSKSSKLIHEINLDYIEILFYTLNWVLYNKFRKKYENEINGNKEIKKENFEKSLHFINLGLFICENLDFIEVIILNKFSYNRIFILRTIFYFLLFHEKFHYMFFTSSLLFNLIKLKKNINIIAELEHKNELNEEKEENEKKKLVFSDEKEEQQKQNMFRKEWLEKELTFLYKFLVFKNIRNLSDKNINKIIKNCDFFSELLIKQKNGETKIYRKKIIDDTKKRNKKSKISKSEFEIVRVSILIYSLYCYLSFSKNDDLYKYFDNICEELYEIFIDCNENFRYYIMLSLYEILKRSENYKYMNIFNIIIKLLSIFLNDTQNCIETSLLFFINNMLKEKKFNIIYKNNKFNHQYMFLIKTSNKQLNEYELQKKKKKEKLYYLVLNNNKDKESLVMNNYNDLIKYIKNMKNTNFLEINNIFILKIKKNEIHRICLIFKILELYIGTCLTETKQFLINNNMKDNNNNNKKIINGRVYDNFFTFLTELKIKYFINHYVIVKTMAKYQHFINLYYKNNKNFIINFDNTLFFFLFLNLFIDLNKIFFIHNVQSTKKKKKTAITSGGLNDLFSFQVKEMKINKFFFNFNLNRECDDENKDTLIINSKKRKINIVKEKKEELKKEKKRKKLEITNNLNEKKLDNKEEIKSINSINNFIVQFKKENVYEKYFFDYKYIYNKINSDAIRNTEFLNIFKELINYKILVEVYKKKKIAHINNNEIINDENVLIQNMKHLNDYKCHFENEVNYHNKVKEIIYFFIPMNITKFLLKITKRNKHHYYSYFIISYLYYCLEIYKCISLFILSLDSFINMPKGIDKIKLLKSIKLDISTYFYNLLSSYYMFDISYINKYILNDNQENVLNNDMSNNKNIYLNKKGKEYEHINNDSDDYIFNIDVNDKVTELTESNKENNNILSLHYFLNNVNINKDNIYIFHLILLKNYINLFDECELKKKLLNELYNKKKIIEIKDFSLFFNINENIYKVFIKILVKNCYFTIENFNFLDNLFFIFIYYRRKLVTQEEEENKKYYEKYYYYTELFLYRLLKKTSYFDSKNFDDLNLYFNYLRKIYNLREFVIALSLFYRIFNLCKNKLKNIENHNKKNRNKNMYNCESSVFFNFIIEFFFTNNLNSLLNGVPMLKIIKDNKEEKQTKNNNSDIFDYTINDIVKVYINYINFIKYVLLINPHIYFNLKKKLKKRRSIEELFYSFTKKKELKLNADSNSIYNKSDKYICNSLNNGKVKENKKNTINLTNKKDSTYYNELKEQDNAFNTFLKFQKNIKFFLKAIKNIKSKKKLSKYHSKIDKTFFKKNRMNFLTNFLIDQKDTLVRTDNKNETFFKNILNKCKNILDIHFNDDITFNFIIRNEEELFYSLCNIICVLKNYYFIVYIYISENDNINMDILLFLVKKINEILRVYLYISSDINRNFSFFIKRTGRYKDIENITFYNMYLQEHDFYSNNFFLKINYLNKKSFILFINILKGELFKKLLKFLEKIYEIDKHIYGDFYYLHLCFINKNANFMILKKEKHIQFVIQNLIYMEEMILRKNDDRNDTFFKKKISFMILFLLKKIEKKDFFINKLVNNYCYNKNILYNNKGDNSCVDKNINFLLQEIVYFFIYYMVNENSQMNSKIYKSIPLLIKTIMENKFINEETVNIANKLCKLFISKCHSNFSLNDDVMKKILIHKLNINNNNSISVSNKIENDQMHLLYDKDVEREIKVFIIYNYVKCFDIETLKRKHISKEDFIIMNFIYLIKNNNSLLFKQNSLKFLDNLTYEKIYDLNKRKFSDSIAEKYLKKIIYAYENVHVKSKISFLLLNTRKLNNKNCLFIALSILFFLEKTLHKKERVFLYKKYNKSIIRRVCKTIFFYFYDHFYKNDIHNEFITRAYEKIINFIFEIFFKKLKKKKKNECKIEGNKKITNSEYHNNELIENSYYEGINNDAAIYDRSNNSYTNVDNKNNSNRNDDKLYRGDDCNFEINNKIHIDDENLKYNKDYINFISKKKNDYDILLVLLMNLLNKNKKKFKIEKLIEKYLCLIFTHISFLNNKKKKNYCYYESVMKKYIYMPSESYFNSLEKYKKTYILFHLYYLLFKYMKLRNLNIISMIEVFFKDIYIEKCILSHIEEYKKKKKNERILIFILKIIKIFYEEWYDLSKNNTTRQEIYLKILNKKLFNELKKMYSYTLTNVNIHIRNIFFVDLSNYLKSITINSILDNKLIDEVLKFKEFNMNHDNNYNWLNMNTSMINKTCLYFYTNESILNKIEGSKNDFLFFMNMNSSGKDEHSNSNLKNYNDNGTNNINNNLNSSMNTLYNDNNNYTSNNFLSENEKESYNDCINNDDLKKKEIFLKNSNKSLYCILNQNEFTKSETFFLAYKNKFKENIYDYLFLLCLIVSKLIFCFILMAEKLRIFFYHFRILYTYHNEKMFLNFDLLRMQEINRKIKSYIKKYPDIHFYVDYDNNNNNEEKRVNNDNSFLYSNENMPDRNYSNIELNNDINVSTSIGKNKKMVSYDEEKEHFNHLKKNENNEKCKFCIKFKQIHNINESKRILNLFNKEEKSNIKNMIYYGKTIRTNIFLLCPYENNIYKNCKTFVDNEENPNDKELNFEYNKSNDVNNDILDNNSNGCNSNAVNKNFSNDSNKNSSKNLNKNKKEINKINSYCIVNNNDLLYGKKMKEDHFMKNYKKIIDKYFLNDIDFFGKWIKSFSMNALKILIFCLSSNDLIIRMISIKGLSIFYQLLENSFLLYKIRKKLNSFNKNTTENDYKEKSTVLKKKKKKLIIPFKELFYLYFFMKKLKYSVEPNSYYINPCVSSYSFFFINEIYKKSSMVSTLKNMIKDKVFSIHFFHAYLNSLFNSNNYISLNIINFFIISNQALFSTSYVLKECDKKNDENNCKYITNDDENNNNYKTNNYPKEECNINCSKHESNVINKSFYATSHFTNRMVPDFDNDDNLEEIYDENSIIKKDNEITDKLFYIESNYKNSIKTIYNILNKNNIFEIYLSIFFNNYLNHNLLKKFMILLITSSNILNIQDIYCDGINITKYFKSNNNNNDFRVHDNYYNNLNNNYYNENDNDFNNYNINYYKNNENSCINNNNDTYNKTMNNFNIYNSIKNNDSNVDYYFKNNLILKLITKNNILLWIDYIMHQKLFFEEMAIQYPTSFMFPILNFYDLINENESYYSNFIYNKIKGLEEEEEKYLCFIKNEDNYIPNNINLYSDIQACKNIEEKRLTDKIIDSCIDTTLNEIEKKCENRIPLLYGDNSIENDIIKKQEDIIINKNNHNTTAIEYLDKIIKKKYIIGYSFKESYDKISELFFYISLFINNTVSNLFYSCLDYSNIFNNMLLYKEKKIIKHFILKNAYNIIHKKVDTKFEIRNYWYNSFHKAISFKIRSFLFIDSEGKMKNTSLNIFSHLIKIIRNLNRSLYYIFFNLFHKEYFMLFIYSEISKKSSKKFYNIKNHNLNNLKVCKVFLKYIYLIFNILFNICTNLFDKNEPTNNLCNSISTKVIVENFFINEDISLIINEIMIFFENIVIIYNYFNSYFSKSSKRSNNKYEINILTREKIKWNKKGNHIKKEKKSIQTFHLDDHKNLLREIHKRSPKSSNYYLYKKIILYVLDMIHKNCYKNTKHFHYIFLNKLVTIYHFLKPNYTPKIYLYIYEIFNIIKKDRFEAFLKQIL</sequence>
<dbReference type="PANTHER" id="PTHR14754">
    <property type="entry name" value="TRANSCRIPTION ELONGATION FACTOR A"/>
    <property type="match status" value="1"/>
</dbReference>
<protein>
    <submittedName>
        <fullName evidence="3">Uncharacterized protein</fullName>
    </submittedName>
</protein>
<feature type="coiled-coil region" evidence="1">
    <location>
        <begin position="191"/>
        <end position="221"/>
    </location>
</feature>
<dbReference type="Proteomes" id="UP000220158">
    <property type="component" value="Chromosome 1"/>
</dbReference>
<feature type="transmembrane region" description="Helical" evidence="2">
    <location>
        <begin position="1228"/>
        <end position="1247"/>
    </location>
</feature>
<evidence type="ECO:0000256" key="1">
    <source>
        <dbReference type="SAM" id="Coils"/>
    </source>
</evidence>
<feature type="coiled-coil region" evidence="1">
    <location>
        <begin position="666"/>
        <end position="700"/>
    </location>
</feature>
<keyword evidence="2" id="KW-0472">Membrane</keyword>
<gene>
    <name evidence="3" type="ORF">PRELSG_0101400</name>
</gene>
<dbReference type="GeneID" id="39734264"/>
<feature type="transmembrane region" description="Helical" evidence="2">
    <location>
        <begin position="1426"/>
        <end position="1448"/>
    </location>
</feature>
<name>A0A1J1H0D0_PLARL</name>
<keyword evidence="1" id="KW-0175">Coiled coil</keyword>
<reference evidence="3 4" key="1">
    <citation type="submission" date="2015-04" db="EMBL/GenBank/DDBJ databases">
        <authorList>
            <consortium name="Pathogen Informatics"/>
        </authorList>
    </citation>
    <scope>NUCLEOTIDE SEQUENCE [LARGE SCALE GENOMIC DNA]</scope>
    <source>
        <strain evidence="3 4">SGS1</strain>
    </source>
</reference>